<dbReference type="InterPro" id="IPR044849">
    <property type="entry name" value="CASTOR/POLLUX/SYM8-like"/>
</dbReference>
<name>A0A0D2KBC2_9CHLO</name>
<dbReference type="KEGG" id="mng:MNEG_14704"/>
<dbReference type="Gene3D" id="3.40.50.720">
    <property type="entry name" value="NAD(P)-binding Rossmann-like Domain"/>
    <property type="match status" value="1"/>
</dbReference>
<evidence type="ECO:0000256" key="1">
    <source>
        <dbReference type="SAM" id="Phobius"/>
    </source>
</evidence>
<reference evidence="2 3" key="1">
    <citation type="journal article" date="2013" name="BMC Genomics">
        <title>Reconstruction of the lipid metabolism for the microalga Monoraphidium neglectum from its genome sequence reveals characteristics suitable for biofuel production.</title>
        <authorList>
            <person name="Bogen C."/>
            <person name="Al-Dilaimi A."/>
            <person name="Albersmeier A."/>
            <person name="Wichmann J."/>
            <person name="Grundmann M."/>
            <person name="Rupp O."/>
            <person name="Lauersen K.J."/>
            <person name="Blifernez-Klassen O."/>
            <person name="Kalinowski J."/>
            <person name="Goesmann A."/>
            <person name="Mussgnug J.H."/>
            <person name="Kruse O."/>
        </authorList>
    </citation>
    <scope>NUCLEOTIDE SEQUENCE [LARGE SCALE GENOMIC DNA]</scope>
    <source>
        <strain evidence="2 3">SAG 48.87</strain>
    </source>
</reference>
<proteinExistence type="predicted"/>
<dbReference type="EMBL" id="KK104917">
    <property type="protein sequence ID" value="KIY93258.1"/>
    <property type="molecule type" value="Genomic_DNA"/>
</dbReference>
<keyword evidence="1" id="KW-0472">Membrane</keyword>
<dbReference type="OrthoDB" id="414047at2759"/>
<keyword evidence="1" id="KW-1133">Transmembrane helix</keyword>
<dbReference type="PANTHER" id="PTHR31563">
    <property type="entry name" value="ION CHANNEL POLLUX-RELATED"/>
    <property type="match status" value="1"/>
</dbReference>
<dbReference type="AlphaFoldDB" id="A0A0D2KBC2"/>
<gene>
    <name evidence="2" type="ORF">MNEG_14704</name>
</gene>
<keyword evidence="1" id="KW-0812">Transmembrane</keyword>
<organism evidence="2 3">
    <name type="scientific">Monoraphidium neglectum</name>
    <dbReference type="NCBI Taxonomy" id="145388"/>
    <lineage>
        <taxon>Eukaryota</taxon>
        <taxon>Viridiplantae</taxon>
        <taxon>Chlorophyta</taxon>
        <taxon>core chlorophytes</taxon>
        <taxon>Chlorophyceae</taxon>
        <taxon>CS clade</taxon>
        <taxon>Sphaeropleales</taxon>
        <taxon>Selenastraceae</taxon>
        <taxon>Monoraphidium</taxon>
    </lineage>
</organism>
<accession>A0A0D2KBC2</accession>
<evidence type="ECO:0000313" key="2">
    <source>
        <dbReference type="EMBL" id="KIY93258.1"/>
    </source>
</evidence>
<feature type="transmembrane region" description="Helical" evidence="1">
    <location>
        <begin position="64"/>
        <end position="85"/>
    </location>
</feature>
<dbReference type="PANTHER" id="PTHR31563:SF10">
    <property type="entry name" value="ION CHANNEL POLLUX-RELATED"/>
    <property type="match status" value="1"/>
</dbReference>
<dbReference type="STRING" id="145388.A0A0D2KBC2"/>
<dbReference type="Proteomes" id="UP000054498">
    <property type="component" value="Unassembled WGS sequence"/>
</dbReference>
<dbReference type="RefSeq" id="XP_013892278.1">
    <property type="nucleotide sequence ID" value="XM_014036824.1"/>
</dbReference>
<dbReference type="GO" id="GO:0006811">
    <property type="term" value="P:monoatomic ion transport"/>
    <property type="evidence" value="ECO:0007669"/>
    <property type="project" value="InterPro"/>
</dbReference>
<protein>
    <submittedName>
        <fullName evidence="2">Uncharacterized protein</fullName>
    </submittedName>
</protein>
<evidence type="ECO:0000313" key="3">
    <source>
        <dbReference type="Proteomes" id="UP000054498"/>
    </source>
</evidence>
<sequence>MSFGVPIISAAAVAYQRASGMSYSESLYKASAARRGAGTLRTCYALVWRVPGIGLAKEPTFESYVVANVVFLVGVFTFAVMLGIVSDEIKQGFRNARNGNYPVRTSGHVLLLNWNSQSPAILRQIAAAQSATGRGSGSVLNAFLHGNWTGRQQVVILADKPKADMDAAVFETLRDRGAKLEVHTRQGNPFKLTDLRKVAANRARSILLLHPETSQGSAEAIKASAAMCLTALDVAQDQQRVVMQLPFEAAAQDTYLSSLVNTARVVGRDFQVAALPERKTMHRLVAQTAAQPGLFTCWLDILTLHGASPQFVCKPVPPQLAGKPFDEVRR</sequence>
<dbReference type="GeneID" id="25732293"/>
<keyword evidence="3" id="KW-1185">Reference proteome</keyword>